<evidence type="ECO:0000256" key="1">
    <source>
        <dbReference type="SAM" id="MobiDB-lite"/>
    </source>
</evidence>
<dbReference type="Proteomes" id="UP001153365">
    <property type="component" value="Unassembled WGS sequence"/>
</dbReference>
<accession>A0AAV0BHI5</accession>
<evidence type="ECO:0000313" key="3">
    <source>
        <dbReference type="Proteomes" id="UP001153365"/>
    </source>
</evidence>
<proteinExistence type="predicted"/>
<protein>
    <submittedName>
        <fullName evidence="2">Uncharacterized protein</fullName>
    </submittedName>
</protein>
<evidence type="ECO:0000313" key="2">
    <source>
        <dbReference type="EMBL" id="CAH7686375.1"/>
    </source>
</evidence>
<dbReference type="AlphaFoldDB" id="A0AAV0BHI5"/>
<organism evidence="2 3">
    <name type="scientific">Phakopsora pachyrhizi</name>
    <name type="common">Asian soybean rust disease fungus</name>
    <dbReference type="NCBI Taxonomy" id="170000"/>
    <lineage>
        <taxon>Eukaryota</taxon>
        <taxon>Fungi</taxon>
        <taxon>Dikarya</taxon>
        <taxon>Basidiomycota</taxon>
        <taxon>Pucciniomycotina</taxon>
        <taxon>Pucciniomycetes</taxon>
        <taxon>Pucciniales</taxon>
        <taxon>Phakopsoraceae</taxon>
        <taxon>Phakopsora</taxon>
    </lineage>
</organism>
<gene>
    <name evidence="2" type="ORF">PPACK8108_LOCUS21019</name>
</gene>
<feature type="region of interest" description="Disordered" evidence="1">
    <location>
        <begin position="37"/>
        <end position="81"/>
    </location>
</feature>
<dbReference type="EMBL" id="CALTRL010005790">
    <property type="protein sequence ID" value="CAH7686375.1"/>
    <property type="molecule type" value="Genomic_DNA"/>
</dbReference>
<comment type="caution">
    <text evidence="2">The sequence shown here is derived from an EMBL/GenBank/DDBJ whole genome shotgun (WGS) entry which is preliminary data.</text>
</comment>
<sequence>MVEDKEEKLDGFIKKSCYSHPSDIDYFIQNFVDLNTPQEPFPNTNGDKRFGEGGDFFDSNQSPEIGGGDFGMADNDDGNEEGADLVESFDPNNLPTENDLLMALVDDSCKNGEQTNGTFGNDYTGMFNYFDKSLKKSWAGP</sequence>
<keyword evidence="3" id="KW-1185">Reference proteome</keyword>
<reference evidence="2" key="1">
    <citation type="submission" date="2022-06" db="EMBL/GenBank/DDBJ databases">
        <authorList>
            <consortium name="SYNGENTA / RWTH Aachen University"/>
        </authorList>
    </citation>
    <scope>NUCLEOTIDE SEQUENCE</scope>
</reference>
<name>A0AAV0BHI5_PHAPC</name>